<feature type="compositionally biased region" description="Basic and acidic residues" evidence="8">
    <location>
        <begin position="20"/>
        <end position="34"/>
    </location>
</feature>
<evidence type="ECO:0000256" key="6">
    <source>
        <dbReference type="ARBA" id="ARBA00022989"/>
    </source>
</evidence>
<sequence>MVNFQYAAKDASGKTVEGSIEARDRGEALGELRKQQLTPMRVDQDRGKPAKGKKDKAPSSNKGDDQAKQGGGFSLKSITEFRLGKVKPSASRQELVLFTRQLATMIGAGLSLLESLEVLEEQADTPPMKATCSRLTAELRGGQDLSAAMEYCPKAFSPLYISMVRAGEASGQMDIILERLADYTEASDELRREVKSAMTYPVISLVLVLGITAFLMLGVVPTFRQVFESLGTELPALTKFVLATSDWMRNHYLMGAAIIGSVVAGLVLFKRTDRGQLTFDHISLRLPVFGELTRKIALARFSRTFSTLIRSGVPIIGTLEIVAETAGNRVVADAVNKSREAVRNGNMLSEPLSEATVFPPMVTRMIAIGERSGALEQLLEKIAIFYDSQVKATIKSLTSLIEPLLISFMGVIVGGVVLSVFLPILDIVGQLGGPSG</sequence>
<feature type="domain" description="Type II secretion system protein GspF" evidence="10">
    <location>
        <begin position="98"/>
        <end position="221"/>
    </location>
</feature>
<evidence type="ECO:0000256" key="8">
    <source>
        <dbReference type="SAM" id="MobiDB-lite"/>
    </source>
</evidence>
<accession>A0A518BP79</accession>
<evidence type="ECO:0000256" key="3">
    <source>
        <dbReference type="ARBA" id="ARBA00022475"/>
    </source>
</evidence>
<dbReference type="Pfam" id="PF00482">
    <property type="entry name" value="T2SSF"/>
    <property type="match status" value="2"/>
</dbReference>
<reference evidence="11 12" key="1">
    <citation type="submission" date="2019-02" db="EMBL/GenBank/DDBJ databases">
        <title>Deep-cultivation of Planctomycetes and their phenomic and genomic characterization uncovers novel biology.</title>
        <authorList>
            <person name="Wiegand S."/>
            <person name="Jogler M."/>
            <person name="Boedeker C."/>
            <person name="Pinto D."/>
            <person name="Vollmers J."/>
            <person name="Rivas-Marin E."/>
            <person name="Kohn T."/>
            <person name="Peeters S.H."/>
            <person name="Heuer A."/>
            <person name="Rast P."/>
            <person name="Oberbeckmann S."/>
            <person name="Bunk B."/>
            <person name="Jeske O."/>
            <person name="Meyerdierks A."/>
            <person name="Storesund J.E."/>
            <person name="Kallscheuer N."/>
            <person name="Luecker S."/>
            <person name="Lage O.M."/>
            <person name="Pohl T."/>
            <person name="Merkel B.J."/>
            <person name="Hornburger P."/>
            <person name="Mueller R.-W."/>
            <person name="Bruemmer F."/>
            <person name="Labrenz M."/>
            <person name="Spormann A.M."/>
            <person name="Op den Camp H."/>
            <person name="Overmann J."/>
            <person name="Amann R."/>
            <person name="Jetten M.S.M."/>
            <person name="Mascher T."/>
            <person name="Medema M.H."/>
            <person name="Devos D.P."/>
            <person name="Kaster A.-K."/>
            <person name="Ovreas L."/>
            <person name="Rohde M."/>
            <person name="Galperin M.Y."/>
            <person name="Jogler C."/>
        </authorList>
    </citation>
    <scope>NUCLEOTIDE SEQUENCE [LARGE SCALE GENOMIC DNA]</scope>
    <source>
        <strain evidence="11 12">Pla133</strain>
    </source>
</reference>
<evidence type="ECO:0000256" key="9">
    <source>
        <dbReference type="SAM" id="Phobius"/>
    </source>
</evidence>
<keyword evidence="12" id="KW-1185">Reference proteome</keyword>
<keyword evidence="3" id="KW-1003">Cell membrane</keyword>
<dbReference type="InterPro" id="IPR018076">
    <property type="entry name" value="T2SS_GspF_dom"/>
</dbReference>
<proteinExistence type="inferred from homology"/>
<dbReference type="GO" id="GO:0005886">
    <property type="term" value="C:plasma membrane"/>
    <property type="evidence" value="ECO:0007669"/>
    <property type="project" value="UniProtKB-SubCell"/>
</dbReference>
<gene>
    <name evidence="11" type="primary">epsF_3</name>
    <name evidence="11" type="ORF">Pla133_38800</name>
</gene>
<keyword evidence="5 9" id="KW-0812">Transmembrane</keyword>
<keyword evidence="6 9" id="KW-1133">Transmembrane helix</keyword>
<evidence type="ECO:0000256" key="1">
    <source>
        <dbReference type="ARBA" id="ARBA00004429"/>
    </source>
</evidence>
<dbReference type="Gene3D" id="1.20.81.30">
    <property type="entry name" value="Type II secretion system (T2SS), domain F"/>
    <property type="match status" value="2"/>
</dbReference>
<evidence type="ECO:0000313" key="11">
    <source>
        <dbReference type="EMBL" id="QDU68777.1"/>
    </source>
</evidence>
<dbReference type="PANTHER" id="PTHR30012">
    <property type="entry name" value="GENERAL SECRETION PATHWAY PROTEIN"/>
    <property type="match status" value="1"/>
</dbReference>
<feature type="region of interest" description="Disordered" evidence="8">
    <location>
        <begin position="1"/>
        <end position="71"/>
    </location>
</feature>
<dbReference type="InterPro" id="IPR042094">
    <property type="entry name" value="T2SS_GspF_sf"/>
</dbReference>
<evidence type="ECO:0000313" key="12">
    <source>
        <dbReference type="Proteomes" id="UP000316921"/>
    </source>
</evidence>
<feature type="domain" description="Type II secretion system protein GspF" evidence="10">
    <location>
        <begin position="301"/>
        <end position="423"/>
    </location>
</feature>
<protein>
    <submittedName>
        <fullName evidence="11">Type II secretion system protein F</fullName>
    </submittedName>
</protein>
<dbReference type="AlphaFoldDB" id="A0A518BP79"/>
<evidence type="ECO:0000256" key="7">
    <source>
        <dbReference type="ARBA" id="ARBA00023136"/>
    </source>
</evidence>
<dbReference type="Proteomes" id="UP000316921">
    <property type="component" value="Chromosome"/>
</dbReference>
<keyword evidence="4" id="KW-0997">Cell inner membrane</keyword>
<evidence type="ECO:0000256" key="5">
    <source>
        <dbReference type="ARBA" id="ARBA00022692"/>
    </source>
</evidence>
<dbReference type="InterPro" id="IPR003004">
    <property type="entry name" value="GspF/PilC"/>
</dbReference>
<evidence type="ECO:0000256" key="4">
    <source>
        <dbReference type="ARBA" id="ARBA00022519"/>
    </source>
</evidence>
<keyword evidence="7 9" id="KW-0472">Membrane</keyword>
<dbReference type="FunFam" id="1.20.81.30:FF:000001">
    <property type="entry name" value="Type II secretion system protein F"/>
    <property type="match status" value="2"/>
</dbReference>
<comment type="similarity">
    <text evidence="2">Belongs to the GSP F family.</text>
</comment>
<feature type="transmembrane region" description="Helical" evidence="9">
    <location>
        <begin position="404"/>
        <end position="425"/>
    </location>
</feature>
<name>A0A518BP79_9BACT</name>
<comment type="subcellular location">
    <subcellularLocation>
        <location evidence="1">Cell inner membrane</location>
        <topology evidence="1">Multi-pass membrane protein</topology>
    </subcellularLocation>
</comment>
<feature type="transmembrane region" description="Helical" evidence="9">
    <location>
        <begin position="200"/>
        <end position="220"/>
    </location>
</feature>
<dbReference type="EMBL" id="CP036287">
    <property type="protein sequence ID" value="QDU68777.1"/>
    <property type="molecule type" value="Genomic_DNA"/>
</dbReference>
<dbReference type="PRINTS" id="PR00812">
    <property type="entry name" value="BCTERIALGSPF"/>
</dbReference>
<evidence type="ECO:0000256" key="2">
    <source>
        <dbReference type="ARBA" id="ARBA00005745"/>
    </source>
</evidence>
<organism evidence="11 12">
    <name type="scientific">Engelhardtia mirabilis</name>
    <dbReference type="NCBI Taxonomy" id="2528011"/>
    <lineage>
        <taxon>Bacteria</taxon>
        <taxon>Pseudomonadati</taxon>
        <taxon>Planctomycetota</taxon>
        <taxon>Planctomycetia</taxon>
        <taxon>Planctomycetia incertae sedis</taxon>
        <taxon>Engelhardtia</taxon>
    </lineage>
</organism>
<dbReference type="RefSeq" id="WP_145068084.1">
    <property type="nucleotide sequence ID" value="NZ_CP036287.1"/>
</dbReference>
<dbReference type="KEGG" id="pbap:Pla133_38800"/>
<evidence type="ECO:0000259" key="10">
    <source>
        <dbReference type="Pfam" id="PF00482"/>
    </source>
</evidence>
<feature type="transmembrane region" description="Helical" evidence="9">
    <location>
        <begin position="251"/>
        <end position="269"/>
    </location>
</feature>
<dbReference type="PANTHER" id="PTHR30012:SF0">
    <property type="entry name" value="TYPE II SECRETION SYSTEM PROTEIN F-RELATED"/>
    <property type="match status" value="1"/>
</dbReference>